<keyword evidence="7" id="KW-0378">Hydrolase</keyword>
<evidence type="ECO:0000256" key="12">
    <source>
        <dbReference type="ARBA" id="ARBA00029356"/>
    </source>
</evidence>
<evidence type="ECO:0000256" key="9">
    <source>
        <dbReference type="ARBA" id="ARBA00022813"/>
    </source>
</evidence>
<dbReference type="GO" id="GO:0005634">
    <property type="term" value="C:nucleus"/>
    <property type="evidence" value="ECO:0007669"/>
    <property type="project" value="UniProtKB-SubCell"/>
</dbReference>
<dbReference type="GO" id="GO:0006915">
    <property type="term" value="P:apoptotic process"/>
    <property type="evidence" value="ECO:0007669"/>
    <property type="project" value="UniProtKB-KW"/>
</dbReference>
<reference evidence="20" key="1">
    <citation type="submission" date="2025-08" db="UniProtKB">
        <authorList>
            <consortium name="RefSeq"/>
        </authorList>
    </citation>
    <scope>IDENTIFICATION</scope>
</reference>
<dbReference type="InterPro" id="IPR029030">
    <property type="entry name" value="Caspase-like_dom_sf"/>
</dbReference>
<dbReference type="Proteomes" id="UP000515150">
    <property type="component" value="Chromosome 1"/>
</dbReference>
<keyword evidence="19" id="KW-1185">Reference proteome</keyword>
<dbReference type="GO" id="GO:0004197">
    <property type="term" value="F:cysteine-type endopeptidase activity"/>
    <property type="evidence" value="ECO:0007669"/>
    <property type="project" value="InterPro"/>
</dbReference>
<keyword evidence="6" id="KW-0053">Apoptosis</keyword>
<dbReference type="InterPro" id="IPR015917">
    <property type="entry name" value="Pept_C14A"/>
</dbReference>
<dbReference type="InterPro" id="IPR002138">
    <property type="entry name" value="Pept_C14_p10"/>
</dbReference>
<evidence type="ECO:0000259" key="17">
    <source>
        <dbReference type="PROSITE" id="PS50207"/>
    </source>
</evidence>
<dbReference type="GO" id="GO:0006508">
    <property type="term" value="P:proteolysis"/>
    <property type="evidence" value="ECO:0007669"/>
    <property type="project" value="UniProtKB-KW"/>
</dbReference>
<evidence type="ECO:0000256" key="14">
    <source>
        <dbReference type="ARBA" id="ARBA00029486"/>
    </source>
</evidence>
<dbReference type="PROSITE" id="PS50207">
    <property type="entry name" value="CASPASE_P10"/>
    <property type="match status" value="1"/>
</dbReference>
<dbReference type="SMART" id="SM00115">
    <property type="entry name" value="CASc"/>
    <property type="match status" value="1"/>
</dbReference>
<sequence>MKNRRRGLALIFNYEQFDPDLQMNPRFGSNTDCTNLERSLKGLGFDVRVFKDYKKSEVNSELDKATKEDHSNADCLLVVYMSYGTRDKDNVYAYDGKLPMKTITDKFKGTECKTLVRKSKIFIWQVCCENEEEAHDAMMKRKTLAGPASVKTIPAAADFIMCYAVAKGSFSHRHIEKGSWYIQDLCTILEKYGNSLEFTRLLTLVNREVAKREDRTITNQGIKTKQIPCFASMLTKKLYFQTK</sequence>
<evidence type="ECO:0000256" key="16">
    <source>
        <dbReference type="RuleBase" id="RU003971"/>
    </source>
</evidence>
<comment type="similarity">
    <text evidence="3 16">Belongs to the peptidase C14A family.</text>
</comment>
<proteinExistence type="inferred from homology"/>
<dbReference type="SUPFAM" id="SSF52129">
    <property type="entry name" value="Caspase-like"/>
    <property type="match status" value="1"/>
</dbReference>
<dbReference type="GeneID" id="114864385"/>
<dbReference type="GO" id="GO:0005737">
    <property type="term" value="C:cytoplasm"/>
    <property type="evidence" value="ECO:0007669"/>
    <property type="project" value="UniProtKB-SubCell"/>
</dbReference>
<dbReference type="Pfam" id="PF00656">
    <property type="entry name" value="Peptidase_C14"/>
    <property type="match status" value="1"/>
</dbReference>
<evidence type="ECO:0000256" key="2">
    <source>
        <dbReference type="ARBA" id="ARBA00004496"/>
    </source>
</evidence>
<keyword evidence="10" id="KW-0865">Zymogen</keyword>
<evidence type="ECO:0000256" key="13">
    <source>
        <dbReference type="ARBA" id="ARBA00029473"/>
    </source>
</evidence>
<evidence type="ECO:0000256" key="6">
    <source>
        <dbReference type="ARBA" id="ARBA00022703"/>
    </source>
</evidence>
<evidence type="ECO:0000313" key="19">
    <source>
        <dbReference type="Proteomes" id="UP000515150"/>
    </source>
</evidence>
<evidence type="ECO:0000256" key="10">
    <source>
        <dbReference type="ARBA" id="ARBA00023145"/>
    </source>
</evidence>
<dbReference type="PANTHER" id="PTHR10454:SF206">
    <property type="entry name" value="CASPASE-6"/>
    <property type="match status" value="1"/>
</dbReference>
<dbReference type="InterPro" id="IPR002398">
    <property type="entry name" value="Pept_C14"/>
</dbReference>
<dbReference type="Gene3D" id="3.40.50.1460">
    <property type="match status" value="1"/>
</dbReference>
<comment type="subunit">
    <text evidence="13">Heterotetramer that consists of two anti-parallel arranged heterodimers, each one formed by a 18 kDa (Caspase-6 subunit p18) and a 11 kDa (Caspase-6 subunit p11) subunit.</text>
</comment>
<dbReference type="PROSITE" id="PS50208">
    <property type="entry name" value="CASPASE_P20"/>
    <property type="match status" value="1"/>
</dbReference>
<dbReference type="OrthoDB" id="6116485at2759"/>
<evidence type="ECO:0000256" key="7">
    <source>
        <dbReference type="ARBA" id="ARBA00022801"/>
    </source>
</evidence>
<dbReference type="PRINTS" id="PR00376">
    <property type="entry name" value="IL1BCENZYME"/>
</dbReference>
<evidence type="ECO:0000256" key="8">
    <source>
        <dbReference type="ARBA" id="ARBA00022807"/>
    </source>
</evidence>
<evidence type="ECO:0000313" key="20">
    <source>
        <dbReference type="RefSeq" id="XP_029021089.2"/>
    </source>
</evidence>
<dbReference type="CDD" id="cd00032">
    <property type="entry name" value="CASc"/>
    <property type="match status" value="1"/>
</dbReference>
<dbReference type="GO" id="GO:0043525">
    <property type="term" value="P:positive regulation of neuron apoptotic process"/>
    <property type="evidence" value="ECO:0007669"/>
    <property type="project" value="TreeGrafter"/>
</dbReference>
<dbReference type="AlphaFoldDB" id="A0A6P7NU92"/>
<dbReference type="RefSeq" id="XP_029021089.2">
    <property type="nucleotide sequence ID" value="XM_029165256.3"/>
</dbReference>
<gene>
    <name evidence="20" type="primary">LOC114864385</name>
</gene>
<dbReference type="InterPro" id="IPR011600">
    <property type="entry name" value="Pept_C14_caspase"/>
</dbReference>
<dbReference type="PANTHER" id="PTHR10454">
    <property type="entry name" value="CASPASE"/>
    <property type="match status" value="1"/>
</dbReference>
<dbReference type="InterPro" id="IPR001309">
    <property type="entry name" value="Pept_C14_p20"/>
</dbReference>
<evidence type="ECO:0000256" key="3">
    <source>
        <dbReference type="ARBA" id="ARBA00010134"/>
    </source>
</evidence>
<organism evidence="19 20">
    <name type="scientific">Betta splendens</name>
    <name type="common">Siamese fighting fish</name>
    <dbReference type="NCBI Taxonomy" id="158456"/>
    <lineage>
        <taxon>Eukaryota</taxon>
        <taxon>Metazoa</taxon>
        <taxon>Chordata</taxon>
        <taxon>Craniata</taxon>
        <taxon>Vertebrata</taxon>
        <taxon>Euteleostomi</taxon>
        <taxon>Actinopterygii</taxon>
        <taxon>Neopterygii</taxon>
        <taxon>Teleostei</taxon>
        <taxon>Neoteleostei</taxon>
        <taxon>Acanthomorphata</taxon>
        <taxon>Anabantaria</taxon>
        <taxon>Anabantiformes</taxon>
        <taxon>Anabantoidei</taxon>
        <taxon>Osphronemidae</taxon>
        <taxon>Betta</taxon>
    </lineage>
</organism>
<dbReference type="EC" id="3.4.22.59" evidence="14"/>
<keyword evidence="4" id="KW-0963">Cytoplasm</keyword>
<name>A0A6P7NU92_BETSP</name>
<dbReference type="KEGG" id="bspl:114864385"/>
<feature type="domain" description="Caspase family p20" evidence="18">
    <location>
        <begin position="5"/>
        <end position="131"/>
    </location>
</feature>
<keyword evidence="8" id="KW-0788">Thiol protease</keyword>
<keyword evidence="11" id="KW-0539">Nucleus</keyword>
<evidence type="ECO:0000256" key="4">
    <source>
        <dbReference type="ARBA" id="ARBA00022490"/>
    </source>
</evidence>
<comment type="catalytic activity">
    <reaction evidence="12">
        <text>Strict requirement for Asp at position P1 and has a preferred cleavage sequence of Val-Glu-His-Asp-|-.</text>
        <dbReference type="EC" id="3.4.22.59"/>
    </reaction>
</comment>
<keyword evidence="9" id="KW-0068">Autocatalytic cleavage</keyword>
<keyword evidence="5" id="KW-0645">Protease</keyword>
<evidence type="ECO:0000256" key="11">
    <source>
        <dbReference type="ARBA" id="ARBA00023242"/>
    </source>
</evidence>
<accession>A0A6P7NU92</accession>
<feature type="domain" description="Caspase family p10" evidence="17">
    <location>
        <begin position="149"/>
        <end position="242"/>
    </location>
</feature>
<evidence type="ECO:0000259" key="18">
    <source>
        <dbReference type="PROSITE" id="PS50208"/>
    </source>
</evidence>
<evidence type="ECO:0000256" key="15">
    <source>
        <dbReference type="ARBA" id="ARBA00029534"/>
    </source>
</evidence>
<evidence type="ECO:0000256" key="5">
    <source>
        <dbReference type="ARBA" id="ARBA00022670"/>
    </source>
</evidence>
<dbReference type="InParanoid" id="A0A6P7NU92"/>
<protein>
    <recommendedName>
        <fullName evidence="15">Caspase-6</fullName>
        <ecNumber evidence="14">3.4.22.59</ecNumber>
    </recommendedName>
</protein>
<comment type="subcellular location">
    <subcellularLocation>
        <location evidence="2">Cytoplasm</location>
    </subcellularLocation>
    <subcellularLocation>
        <location evidence="1">Nucleus</location>
    </subcellularLocation>
</comment>
<evidence type="ECO:0000256" key="1">
    <source>
        <dbReference type="ARBA" id="ARBA00004123"/>
    </source>
</evidence>